<reference evidence="2 3" key="1">
    <citation type="submission" date="2020-08" db="EMBL/GenBank/DDBJ databases">
        <title>Sequencing the genomes of 1000 actinobacteria strains.</title>
        <authorList>
            <person name="Klenk H.-P."/>
        </authorList>
    </citation>
    <scope>NUCLEOTIDE SEQUENCE [LARGE SCALE GENOMIC DNA]</scope>
    <source>
        <strain evidence="2 3">DSM 45507</strain>
    </source>
</reference>
<dbReference type="InterPro" id="IPR041239">
    <property type="entry name" value="DUF5605"/>
</dbReference>
<gene>
    <name evidence="2" type="ORF">HD596_008305</name>
</gene>
<dbReference type="Pfam" id="PF18310">
    <property type="entry name" value="DUF5605"/>
    <property type="match status" value="1"/>
</dbReference>
<name>A0A7W9GD20_9ACTN</name>
<keyword evidence="3" id="KW-1185">Reference proteome</keyword>
<dbReference type="Gene3D" id="2.60.40.3950">
    <property type="match status" value="1"/>
</dbReference>
<evidence type="ECO:0000313" key="3">
    <source>
        <dbReference type="Proteomes" id="UP000579153"/>
    </source>
</evidence>
<evidence type="ECO:0000259" key="1">
    <source>
        <dbReference type="Pfam" id="PF18310"/>
    </source>
</evidence>
<dbReference type="EMBL" id="JACHMB010000001">
    <property type="protein sequence ID" value="MBB5781549.1"/>
    <property type="molecule type" value="Genomic_DNA"/>
</dbReference>
<dbReference type="Proteomes" id="UP000579153">
    <property type="component" value="Unassembled WGS sequence"/>
</dbReference>
<dbReference type="Gene3D" id="3.20.20.80">
    <property type="entry name" value="Glycosidases"/>
    <property type="match status" value="1"/>
</dbReference>
<comment type="caution">
    <text evidence="2">The sequence shown here is derived from an EMBL/GenBank/DDBJ whole genome shotgun (WGS) entry which is preliminary data.</text>
</comment>
<feature type="domain" description="DUF5605" evidence="1">
    <location>
        <begin position="115"/>
        <end position="184"/>
    </location>
</feature>
<dbReference type="RefSeq" id="WP_185074830.1">
    <property type="nucleotide sequence ID" value="NZ_JACHMB010000001.1"/>
</dbReference>
<proteinExistence type="predicted"/>
<protein>
    <recommendedName>
        <fullName evidence="1">DUF5605 domain-containing protein</fullName>
    </recommendedName>
</protein>
<accession>A0A7W9GD20</accession>
<organism evidence="2 3">
    <name type="scientific">Nonomuraea jabiensis</name>
    <dbReference type="NCBI Taxonomy" id="882448"/>
    <lineage>
        <taxon>Bacteria</taxon>
        <taxon>Bacillati</taxon>
        <taxon>Actinomycetota</taxon>
        <taxon>Actinomycetes</taxon>
        <taxon>Streptosporangiales</taxon>
        <taxon>Streptosporangiaceae</taxon>
        <taxon>Nonomuraea</taxon>
    </lineage>
</organism>
<sequence>MQRLDRYRTAEYVDQWRQQWGKPVIVDECGYEGDIEPSWGNVPATELVRRFWEGAVRGGYVGHGETYYRADEQLWWAKGGELTGQSPSRIDFLRRITAEAPGGILEPVGAPADTDAPAAGVAGQYHLIYFGLSQPLFCTLTPPPGRYRVEIIDTWHMTIDELPGTFESGRVDLPGRAYIAVRLTAAA</sequence>
<dbReference type="AlphaFoldDB" id="A0A7W9GD20"/>
<evidence type="ECO:0000313" key="2">
    <source>
        <dbReference type="EMBL" id="MBB5781549.1"/>
    </source>
</evidence>